<dbReference type="Proteomes" id="UP001500843">
    <property type="component" value="Unassembled WGS sequence"/>
</dbReference>
<comment type="function">
    <text evidence="2">Antitoxin component of a type II toxin-antitoxin (TA) system.</text>
</comment>
<dbReference type="PANTHER" id="PTHR33713:SF6">
    <property type="entry name" value="ANTITOXIN YEFM"/>
    <property type="match status" value="1"/>
</dbReference>
<dbReference type="Gene3D" id="6.10.250.330">
    <property type="match status" value="1"/>
</dbReference>
<dbReference type="NCBIfam" id="TIGR01552">
    <property type="entry name" value="phd_fam"/>
    <property type="match status" value="1"/>
</dbReference>
<dbReference type="Pfam" id="PF02604">
    <property type="entry name" value="PhdYeFM_antitox"/>
    <property type="match status" value="1"/>
</dbReference>
<dbReference type="InterPro" id="IPR006442">
    <property type="entry name" value="Antitoxin_Phd/YefM"/>
</dbReference>
<evidence type="ECO:0000313" key="4">
    <source>
        <dbReference type="Proteomes" id="UP001500843"/>
    </source>
</evidence>
<organism evidence="3 4">
    <name type="scientific">Promicromonospora umidemergens</name>
    <dbReference type="NCBI Taxonomy" id="629679"/>
    <lineage>
        <taxon>Bacteria</taxon>
        <taxon>Bacillati</taxon>
        <taxon>Actinomycetota</taxon>
        <taxon>Actinomycetes</taxon>
        <taxon>Micrococcales</taxon>
        <taxon>Promicromonosporaceae</taxon>
        <taxon>Promicromonospora</taxon>
    </lineage>
</organism>
<protein>
    <recommendedName>
        <fullName evidence="2">Antitoxin</fullName>
    </recommendedName>
</protein>
<evidence type="ECO:0000256" key="2">
    <source>
        <dbReference type="RuleBase" id="RU362080"/>
    </source>
</evidence>
<dbReference type="EMBL" id="BAABHM010000026">
    <property type="protein sequence ID" value="GAA4716915.1"/>
    <property type="molecule type" value="Genomic_DNA"/>
</dbReference>
<accession>A0ABP8XWF1</accession>
<proteinExistence type="inferred from homology"/>
<dbReference type="SUPFAM" id="SSF143120">
    <property type="entry name" value="YefM-like"/>
    <property type="match status" value="1"/>
</dbReference>
<name>A0ABP8XWF1_9MICO</name>
<comment type="caution">
    <text evidence="3">The sequence shown here is derived from an EMBL/GenBank/DDBJ whole genome shotgun (WGS) entry which is preliminary data.</text>
</comment>
<dbReference type="Gene3D" id="3.40.1620.10">
    <property type="entry name" value="YefM-like domain"/>
    <property type="match status" value="1"/>
</dbReference>
<gene>
    <name evidence="3" type="primary">relJ</name>
    <name evidence="3" type="ORF">GCM10023198_45510</name>
</gene>
<comment type="similarity">
    <text evidence="1 2">Belongs to the phD/YefM antitoxin family.</text>
</comment>
<evidence type="ECO:0000313" key="3">
    <source>
        <dbReference type="EMBL" id="GAA4716915.1"/>
    </source>
</evidence>
<keyword evidence="4" id="KW-1185">Reference proteome</keyword>
<dbReference type="InterPro" id="IPR051405">
    <property type="entry name" value="phD/YefM_antitoxin"/>
</dbReference>
<sequence length="84" mass="9276">MSMTASEARANLFGLIKQVNDDRNQVEIVSKAGSAVLVAKDEWDAIQETAYLLRSPVNFNRLNTAVADVESGHELRSVELDLDE</sequence>
<evidence type="ECO:0000256" key="1">
    <source>
        <dbReference type="ARBA" id="ARBA00009981"/>
    </source>
</evidence>
<dbReference type="RefSeq" id="WP_253871908.1">
    <property type="nucleotide sequence ID" value="NZ_BAABHM010000026.1"/>
</dbReference>
<dbReference type="PANTHER" id="PTHR33713">
    <property type="entry name" value="ANTITOXIN YAFN-RELATED"/>
    <property type="match status" value="1"/>
</dbReference>
<reference evidence="4" key="1">
    <citation type="journal article" date="2019" name="Int. J. Syst. Evol. Microbiol.">
        <title>The Global Catalogue of Microorganisms (GCM) 10K type strain sequencing project: providing services to taxonomists for standard genome sequencing and annotation.</title>
        <authorList>
            <consortium name="The Broad Institute Genomics Platform"/>
            <consortium name="The Broad Institute Genome Sequencing Center for Infectious Disease"/>
            <person name="Wu L."/>
            <person name="Ma J."/>
        </authorList>
    </citation>
    <scope>NUCLEOTIDE SEQUENCE [LARGE SCALE GENOMIC DNA]</scope>
    <source>
        <strain evidence="4">JCM 17975</strain>
    </source>
</reference>
<dbReference type="InterPro" id="IPR036165">
    <property type="entry name" value="YefM-like_sf"/>
</dbReference>